<gene>
    <name evidence="1" type="ORF">SAMN04487959_103171</name>
</gene>
<proteinExistence type="predicted"/>
<dbReference type="STRING" id="442341.SAMN04487959_103171"/>
<protein>
    <submittedName>
        <fullName evidence="1">Uncharacterized protein</fullName>
    </submittedName>
</protein>
<evidence type="ECO:0000313" key="2">
    <source>
        <dbReference type="Proteomes" id="UP000199040"/>
    </source>
</evidence>
<name>A0A1I2ZJM4_9GAMM</name>
<dbReference type="Proteomes" id="UP000199040">
    <property type="component" value="Unassembled WGS sequence"/>
</dbReference>
<evidence type="ECO:0000313" key="1">
    <source>
        <dbReference type="EMBL" id="SFH38008.1"/>
    </source>
</evidence>
<accession>A0A1I2ZJM4</accession>
<keyword evidence="2" id="KW-1185">Reference proteome</keyword>
<dbReference type="AlphaFoldDB" id="A0A1I2ZJM4"/>
<reference evidence="1 2" key="1">
    <citation type="submission" date="2016-10" db="EMBL/GenBank/DDBJ databases">
        <authorList>
            <person name="de Groot N.N."/>
        </authorList>
    </citation>
    <scope>NUCLEOTIDE SEQUENCE [LARGE SCALE GENOMIC DNA]</scope>
    <source>
        <strain evidence="1 2">CGMCC 1.6848</strain>
    </source>
</reference>
<organism evidence="1 2">
    <name type="scientific">Modicisalibacter xianhensis</name>
    <dbReference type="NCBI Taxonomy" id="442341"/>
    <lineage>
        <taxon>Bacteria</taxon>
        <taxon>Pseudomonadati</taxon>
        <taxon>Pseudomonadota</taxon>
        <taxon>Gammaproteobacteria</taxon>
        <taxon>Oceanospirillales</taxon>
        <taxon>Halomonadaceae</taxon>
        <taxon>Modicisalibacter</taxon>
    </lineage>
</organism>
<dbReference type="EMBL" id="FOPY01000003">
    <property type="protein sequence ID" value="SFH38008.1"/>
    <property type="molecule type" value="Genomic_DNA"/>
</dbReference>
<dbReference type="RefSeq" id="WP_092844069.1">
    <property type="nucleotide sequence ID" value="NZ_FOPY01000003.1"/>
</dbReference>
<sequence length="209" mass="23244">MPKQSEQAAFGLPMPCEVADSHCLTIDITEYLHYPLQLQVQGWHGPQPFAWRSFSHGEPLAKGAFLEAPGIPLPGSLYRDVPHTVATVGSMALLWRYALLQACARIPAALELASDNPLLLILLVEYAQRMGWSERQLPACLAFRRSVILAAIGLPGSASLARLLRRMALMPVTSPFLTIIRECLQQPETIKLLRHPTFWHVIPRNPKLA</sequence>